<dbReference type="EMBL" id="FMHU01000001">
    <property type="protein sequence ID" value="SCL20447.1"/>
    <property type="molecule type" value="Genomic_DNA"/>
</dbReference>
<dbReference type="AlphaFoldDB" id="A0A1C6RTW3"/>
<protein>
    <submittedName>
        <fullName evidence="1">Uncharacterized protein</fullName>
    </submittedName>
</protein>
<dbReference type="Proteomes" id="UP000198906">
    <property type="component" value="Unassembled WGS sequence"/>
</dbReference>
<reference evidence="3" key="1">
    <citation type="submission" date="2016-06" db="EMBL/GenBank/DDBJ databases">
        <authorList>
            <person name="Varghese N."/>
        </authorList>
    </citation>
    <scope>NUCLEOTIDE SEQUENCE [LARGE SCALE GENOMIC DNA]</scope>
    <source>
        <strain evidence="3">DSM 46123</strain>
    </source>
</reference>
<evidence type="ECO:0000313" key="1">
    <source>
        <dbReference type="EMBL" id="SCL20447.1"/>
    </source>
</evidence>
<dbReference type="EMBL" id="FMHU01000002">
    <property type="protein sequence ID" value="SCL25484.1"/>
    <property type="molecule type" value="Genomic_DNA"/>
</dbReference>
<reference evidence="1" key="2">
    <citation type="submission" date="2016-06" db="EMBL/GenBank/DDBJ databases">
        <authorList>
            <person name="Kjaerup R.B."/>
            <person name="Dalgaard T.S."/>
            <person name="Juul-Madsen H.R."/>
        </authorList>
    </citation>
    <scope>NUCLEOTIDE SEQUENCE [LARGE SCALE GENOMIC DNA]</scope>
    <source>
        <strain evidence="1">DSM 46123</strain>
    </source>
</reference>
<dbReference type="STRING" id="47866.GA0074694_3040"/>
<evidence type="ECO:0000313" key="2">
    <source>
        <dbReference type="EMBL" id="SCL25484.1"/>
    </source>
</evidence>
<evidence type="ECO:0000313" key="3">
    <source>
        <dbReference type="Proteomes" id="UP000198906"/>
    </source>
</evidence>
<gene>
    <name evidence="1" type="ORF">GA0074694_3040</name>
    <name evidence="2" type="ORF">GA0074694_4233</name>
</gene>
<organism evidence="1 3">
    <name type="scientific">Micromonospora inyonensis</name>
    <dbReference type="NCBI Taxonomy" id="47866"/>
    <lineage>
        <taxon>Bacteria</taxon>
        <taxon>Bacillati</taxon>
        <taxon>Actinomycetota</taxon>
        <taxon>Actinomycetes</taxon>
        <taxon>Micromonosporales</taxon>
        <taxon>Micromonosporaceae</taxon>
        <taxon>Micromonospora</taxon>
    </lineage>
</organism>
<dbReference type="RefSeq" id="WP_091458381.1">
    <property type="nucleotide sequence ID" value="NZ_FMHU01000001.1"/>
</dbReference>
<proteinExistence type="predicted"/>
<accession>A0A1C6RTW3</accession>
<sequence>MNNNPTMGAAGAPLDLGDGLTVDLMEKTPGRPVVLVEQWPQQSDPAPADPDVALILSPYRAAVLGGTLTHLDALTRAARLERAVMDMAARYGLSCMDQGLSDPGTPECDRADRAAARQFRALSRLTMALRAVAVEVAGGAA</sequence>
<name>A0A1C6RTW3_9ACTN</name>
<keyword evidence="3" id="KW-1185">Reference proteome</keyword>